<dbReference type="PANTHER" id="PTHR15723:SF0">
    <property type="entry name" value="CARBOHYDRATE SULFOTRANSFERASE 15"/>
    <property type="match status" value="1"/>
</dbReference>
<dbReference type="InterPro" id="IPR052654">
    <property type="entry name" value="CS_Sulfotransferase"/>
</dbReference>
<feature type="non-terminal residue" evidence="2">
    <location>
        <position position="373"/>
    </location>
</feature>
<dbReference type="PANTHER" id="PTHR15723">
    <property type="entry name" value="CARBOHYDRATE SULFOTRANSFERASE 15"/>
    <property type="match status" value="1"/>
</dbReference>
<proteinExistence type="predicted"/>
<reference evidence="2 3" key="1">
    <citation type="journal article" date="2023" name="Sci. Data">
        <title>Genome assembly of the Korean intertidal mud-creeper Batillaria attramentaria.</title>
        <authorList>
            <person name="Patra A.K."/>
            <person name="Ho P.T."/>
            <person name="Jun S."/>
            <person name="Lee S.J."/>
            <person name="Kim Y."/>
            <person name="Won Y.J."/>
        </authorList>
    </citation>
    <scope>NUCLEOTIDE SEQUENCE [LARGE SCALE GENOMIC DNA]</scope>
    <source>
        <strain evidence="2">Wonlab-2016</strain>
    </source>
</reference>
<organism evidence="2 3">
    <name type="scientific">Batillaria attramentaria</name>
    <dbReference type="NCBI Taxonomy" id="370345"/>
    <lineage>
        <taxon>Eukaryota</taxon>
        <taxon>Metazoa</taxon>
        <taxon>Spiralia</taxon>
        <taxon>Lophotrochozoa</taxon>
        <taxon>Mollusca</taxon>
        <taxon>Gastropoda</taxon>
        <taxon>Caenogastropoda</taxon>
        <taxon>Sorbeoconcha</taxon>
        <taxon>Cerithioidea</taxon>
        <taxon>Batillariidae</taxon>
        <taxon>Batillaria</taxon>
    </lineage>
</organism>
<comment type="caution">
    <text evidence="2">The sequence shown here is derived from an EMBL/GenBank/DDBJ whole genome shotgun (WGS) entry which is preliminary data.</text>
</comment>
<sequence length="373" mass="44140">MLRFLRLPFAYRKLLKQSVFCVTIGCTFVLLLLASLPGSVPVSYLDRLLQAQGTLGLRRSLNAPKPVPVCVGHNASRREVEDLFCLPKPKYDPDIKNPCWWANYTNDLSQWMHRRRNRNDLLRPRVNGSRVLKCLPYAHIICCSKSGTTDLFVRLSMHPDYVKTGYMGKEHLYWSWNKYGLNYKGRKKRTSPIAGYVNSFNPVADRLLMSKDSRSRLITVDASPPDMWDFRGWIWLPQNRNLSEPQVLTPHIMQHLYRDPKFLVLMRDPVERVYTAYLFHRMGNNSFDFHQDVMKSIALFNRCLTTRPSRRQCYFDTNLLGEMKVEIPFMCYAVYIKEWLDVFPRKHFMFMKTERYSQEMESHLFKIFDFLNM</sequence>
<feature type="domain" description="Sulfotransferase" evidence="1">
    <location>
        <begin position="142"/>
        <end position="372"/>
    </location>
</feature>
<accession>A0ABD0K1U3</accession>
<dbReference type="EMBL" id="JACVVK020000274">
    <property type="protein sequence ID" value="KAK7480805.1"/>
    <property type="molecule type" value="Genomic_DNA"/>
</dbReference>
<name>A0ABD0K1U3_9CAEN</name>
<dbReference type="Pfam" id="PF00685">
    <property type="entry name" value="Sulfotransfer_1"/>
    <property type="match status" value="1"/>
</dbReference>
<dbReference type="Proteomes" id="UP001519460">
    <property type="component" value="Unassembled WGS sequence"/>
</dbReference>
<protein>
    <recommendedName>
        <fullName evidence="1">Sulfotransferase domain-containing protein</fullName>
    </recommendedName>
</protein>
<evidence type="ECO:0000313" key="2">
    <source>
        <dbReference type="EMBL" id="KAK7480805.1"/>
    </source>
</evidence>
<evidence type="ECO:0000313" key="3">
    <source>
        <dbReference type="Proteomes" id="UP001519460"/>
    </source>
</evidence>
<dbReference type="InterPro" id="IPR027417">
    <property type="entry name" value="P-loop_NTPase"/>
</dbReference>
<dbReference type="AlphaFoldDB" id="A0ABD0K1U3"/>
<gene>
    <name evidence="2" type="ORF">BaRGS_00027971</name>
</gene>
<evidence type="ECO:0000259" key="1">
    <source>
        <dbReference type="Pfam" id="PF00685"/>
    </source>
</evidence>
<dbReference type="Gene3D" id="3.40.50.300">
    <property type="entry name" value="P-loop containing nucleotide triphosphate hydrolases"/>
    <property type="match status" value="1"/>
</dbReference>
<dbReference type="InterPro" id="IPR000863">
    <property type="entry name" value="Sulfotransferase_dom"/>
</dbReference>
<dbReference type="SUPFAM" id="SSF52540">
    <property type="entry name" value="P-loop containing nucleoside triphosphate hydrolases"/>
    <property type="match status" value="1"/>
</dbReference>
<keyword evidence="3" id="KW-1185">Reference proteome</keyword>